<dbReference type="Proteomes" id="UP000254051">
    <property type="component" value="Unassembled WGS sequence"/>
</dbReference>
<evidence type="ECO:0000259" key="4">
    <source>
        <dbReference type="SMART" id="SM00861"/>
    </source>
</evidence>
<evidence type="ECO:0000256" key="3">
    <source>
        <dbReference type="ARBA" id="ARBA00023052"/>
    </source>
</evidence>
<accession>A0A315ZZR7</accession>
<evidence type="ECO:0000313" key="5">
    <source>
        <dbReference type="EMBL" id="SUQ13330.1"/>
    </source>
</evidence>
<dbReference type="SUPFAM" id="SSF52518">
    <property type="entry name" value="Thiamin diphosphate-binding fold (THDP-binding)"/>
    <property type="match status" value="1"/>
</dbReference>
<dbReference type="Pfam" id="PF02780">
    <property type="entry name" value="Transketolase_C"/>
    <property type="match status" value="1"/>
</dbReference>
<dbReference type="PANTHER" id="PTHR43825">
    <property type="entry name" value="PYRUVATE DEHYDROGENASE E1 COMPONENT"/>
    <property type="match status" value="1"/>
</dbReference>
<dbReference type="PANTHER" id="PTHR43825:SF1">
    <property type="entry name" value="TRANSKETOLASE-LIKE PYRIMIDINE-BINDING DOMAIN-CONTAINING PROTEIN"/>
    <property type="match status" value="1"/>
</dbReference>
<dbReference type="InterPro" id="IPR033248">
    <property type="entry name" value="Transketolase_C"/>
</dbReference>
<dbReference type="CDD" id="cd07033">
    <property type="entry name" value="TPP_PYR_DXS_TK_like"/>
    <property type="match status" value="1"/>
</dbReference>
<dbReference type="InterPro" id="IPR009014">
    <property type="entry name" value="Transketo_C/PFOR_II"/>
</dbReference>
<proteinExistence type="inferred from homology"/>
<comment type="cofactor">
    <cofactor evidence="1">
        <name>thiamine diphosphate</name>
        <dbReference type="ChEBI" id="CHEBI:58937"/>
    </cofactor>
</comment>
<dbReference type="FunFam" id="3.40.50.970:FF:000129">
    <property type="entry name" value="Transketolase"/>
    <property type="match status" value="1"/>
</dbReference>
<keyword evidence="3" id="KW-0786">Thiamine pyrophosphate</keyword>
<evidence type="ECO:0000256" key="2">
    <source>
        <dbReference type="ARBA" id="ARBA00007131"/>
    </source>
</evidence>
<organism evidence="5 6">
    <name type="scientific">Faecalicatena contorta</name>
    <dbReference type="NCBI Taxonomy" id="39482"/>
    <lineage>
        <taxon>Bacteria</taxon>
        <taxon>Bacillati</taxon>
        <taxon>Bacillota</taxon>
        <taxon>Clostridia</taxon>
        <taxon>Lachnospirales</taxon>
        <taxon>Lachnospiraceae</taxon>
        <taxon>Faecalicatena</taxon>
    </lineage>
</organism>
<dbReference type="Pfam" id="PF02779">
    <property type="entry name" value="Transket_pyr"/>
    <property type="match status" value="1"/>
</dbReference>
<comment type="similarity">
    <text evidence="2">Belongs to the transketolase family.</text>
</comment>
<dbReference type="Gene3D" id="3.40.50.920">
    <property type="match status" value="1"/>
</dbReference>
<name>A0A315ZZR7_9FIRM</name>
<gene>
    <name evidence="5" type="ORF">SAMN05216529_10355</name>
</gene>
<dbReference type="InterPro" id="IPR051157">
    <property type="entry name" value="PDH/Transketolase"/>
</dbReference>
<keyword evidence="6" id="KW-1185">Reference proteome</keyword>
<dbReference type="InterPro" id="IPR005475">
    <property type="entry name" value="Transketolase-like_Pyr-bd"/>
</dbReference>
<dbReference type="EMBL" id="UHJJ01000003">
    <property type="protein sequence ID" value="SUQ13330.1"/>
    <property type="molecule type" value="Genomic_DNA"/>
</dbReference>
<dbReference type="SUPFAM" id="SSF52922">
    <property type="entry name" value="TK C-terminal domain-like"/>
    <property type="match status" value="1"/>
</dbReference>
<protein>
    <submittedName>
        <fullName evidence="5">Transketolase</fullName>
    </submittedName>
</protein>
<dbReference type="Gene3D" id="3.40.50.970">
    <property type="match status" value="1"/>
</dbReference>
<dbReference type="InterPro" id="IPR029061">
    <property type="entry name" value="THDP-binding"/>
</dbReference>
<dbReference type="OrthoDB" id="8732661at2"/>
<feature type="domain" description="Transketolase-like pyrimidine-binding" evidence="4">
    <location>
        <begin position="13"/>
        <end position="178"/>
    </location>
</feature>
<reference evidence="6" key="1">
    <citation type="submission" date="2017-07" db="EMBL/GenBank/DDBJ databases">
        <authorList>
            <person name="Varghese N."/>
            <person name="Submissions S."/>
        </authorList>
    </citation>
    <scope>NUCLEOTIDE SEQUENCE [LARGE SCALE GENOMIC DNA]</scope>
    <source>
        <strain evidence="6">NLAE-zl-C134</strain>
    </source>
</reference>
<evidence type="ECO:0000313" key="6">
    <source>
        <dbReference type="Proteomes" id="UP000254051"/>
    </source>
</evidence>
<dbReference type="RefSeq" id="WP_109709329.1">
    <property type="nucleotide sequence ID" value="NZ_QGDS01000003.1"/>
</dbReference>
<dbReference type="AlphaFoldDB" id="A0A315ZZR7"/>
<evidence type="ECO:0000256" key="1">
    <source>
        <dbReference type="ARBA" id="ARBA00001964"/>
    </source>
</evidence>
<sequence length="319" mass="34195">MADQSMKNTFRQIATRESYGRALAELGEKYPQLVVLDADLACATKTAMFQKVFPERHIDCGIAECNMTGIAAGLATCGKIPFISSFAMFVAGRNFEQIRNSIAYPHLNVKIGATHAGITVGEDGATHQCNEDIALMRTIPGMTIIVPSDDIEAKAAVEAAIKHKGPVYLRFGRGEVPVINEQDDYNFQIGKGVVLREGSDVTIAATGGCVSASLEAAEKLAADNIRAEVINIHTIKPLDEELLISSAQKTGMVITAEEHSVIGGLGSAVCDVLSEKLPVKVIRIGMNDVFGESGPAKELLKKYELDSEGIYKKIIANIS</sequence>
<dbReference type="SMART" id="SM00861">
    <property type="entry name" value="Transket_pyr"/>
    <property type="match status" value="1"/>
</dbReference>